<dbReference type="AlphaFoldDB" id="A0A316I5H0"/>
<dbReference type="Gene3D" id="3.90.180.10">
    <property type="entry name" value="Medium-chain alcohol dehydrogenases, catalytic domain"/>
    <property type="match status" value="1"/>
</dbReference>
<gene>
    <name evidence="2" type="ORF">C8D88_103170</name>
</gene>
<feature type="compositionally biased region" description="Basic and acidic residues" evidence="1">
    <location>
        <begin position="192"/>
        <end position="203"/>
    </location>
</feature>
<protein>
    <submittedName>
        <fullName evidence="2">Zinc-binding alcohol dehydrogenase family protein</fullName>
    </submittedName>
</protein>
<feature type="region of interest" description="Disordered" evidence="1">
    <location>
        <begin position="192"/>
        <end position="226"/>
    </location>
</feature>
<dbReference type="Proteomes" id="UP000246005">
    <property type="component" value="Unassembled WGS sequence"/>
</dbReference>
<organism evidence="2 3">
    <name type="scientific">Lentzea atacamensis</name>
    <dbReference type="NCBI Taxonomy" id="531938"/>
    <lineage>
        <taxon>Bacteria</taxon>
        <taxon>Bacillati</taxon>
        <taxon>Actinomycetota</taxon>
        <taxon>Actinomycetes</taxon>
        <taxon>Pseudonocardiales</taxon>
        <taxon>Pseudonocardiaceae</taxon>
        <taxon>Lentzea</taxon>
    </lineage>
</organism>
<accession>A0A316I5H0</accession>
<proteinExistence type="predicted"/>
<dbReference type="Pfam" id="PF13602">
    <property type="entry name" value="ADH_zinc_N_2"/>
    <property type="match status" value="1"/>
</dbReference>
<comment type="caution">
    <text evidence="2">The sequence shown here is derived from an EMBL/GenBank/DDBJ whole genome shotgun (WGS) entry which is preliminary data.</text>
</comment>
<reference evidence="2 3" key="1">
    <citation type="submission" date="2018-05" db="EMBL/GenBank/DDBJ databases">
        <title>Genomic Encyclopedia of Type Strains, Phase IV (KMG-IV): sequencing the most valuable type-strain genomes for metagenomic binning, comparative biology and taxonomic classification.</title>
        <authorList>
            <person name="Goeker M."/>
        </authorList>
    </citation>
    <scope>NUCLEOTIDE SEQUENCE [LARGE SCALE GENOMIC DNA]</scope>
    <source>
        <strain evidence="2 3">DSM 45480</strain>
    </source>
</reference>
<dbReference type="Gene3D" id="3.40.50.720">
    <property type="entry name" value="NAD(P)-binding Rossmann-like Domain"/>
    <property type="match status" value="1"/>
</dbReference>
<dbReference type="EMBL" id="QGHB01000003">
    <property type="protein sequence ID" value="PWK87974.1"/>
    <property type="molecule type" value="Genomic_DNA"/>
</dbReference>
<sequence length="226" mass="23833">MATWSASSTTSGSERARRCWCTGPQGSWVSSAFSSRWPAAPRSSVPPPPATTTTCALSARSPSPTVAASPTASVRQHRRASTPCSTPPGRVTWRCRSNCATSTDRIITIADPRAAELGVTFSAGSRPFGAELAEYARLAADGKLVVRVAESLPLVDAGRAQELSASGHARGKLVLRPSAVIGWQHLTHDSTCRGDRRQREARACRRGRPAGARLGGPQPRPGRSPG</sequence>
<evidence type="ECO:0000256" key="1">
    <source>
        <dbReference type="SAM" id="MobiDB-lite"/>
    </source>
</evidence>
<evidence type="ECO:0000313" key="2">
    <source>
        <dbReference type="EMBL" id="PWK87974.1"/>
    </source>
</evidence>
<feature type="region of interest" description="Disordered" evidence="1">
    <location>
        <begin position="36"/>
        <end position="87"/>
    </location>
</feature>
<feature type="compositionally biased region" description="Polar residues" evidence="1">
    <location>
        <begin position="60"/>
        <end position="74"/>
    </location>
</feature>
<evidence type="ECO:0000313" key="3">
    <source>
        <dbReference type="Proteomes" id="UP000246005"/>
    </source>
</evidence>
<name>A0A316I5H0_9PSEU</name>